<feature type="transmembrane region" description="Helical" evidence="7">
    <location>
        <begin position="152"/>
        <end position="173"/>
    </location>
</feature>
<feature type="transmembrane region" description="Helical" evidence="7">
    <location>
        <begin position="94"/>
        <end position="119"/>
    </location>
</feature>
<dbReference type="PROSITE" id="PS50928">
    <property type="entry name" value="ABC_TM1"/>
    <property type="match status" value="1"/>
</dbReference>
<dbReference type="SUPFAM" id="SSF161098">
    <property type="entry name" value="MetI-like"/>
    <property type="match status" value="1"/>
</dbReference>
<name>A0A6G4A753_9ACTN</name>
<comment type="similarity">
    <text evidence="7">Belongs to the binding-protein-dependent transport system permease family.</text>
</comment>
<evidence type="ECO:0000256" key="3">
    <source>
        <dbReference type="ARBA" id="ARBA00022475"/>
    </source>
</evidence>
<keyword evidence="2 7" id="KW-0813">Transport</keyword>
<organism evidence="9 10">
    <name type="scientific">Streptomyces rhizosphaericus</name>
    <dbReference type="NCBI Taxonomy" id="114699"/>
    <lineage>
        <taxon>Bacteria</taxon>
        <taxon>Bacillati</taxon>
        <taxon>Actinomycetota</taxon>
        <taxon>Actinomycetes</taxon>
        <taxon>Kitasatosporales</taxon>
        <taxon>Streptomycetaceae</taxon>
        <taxon>Streptomyces</taxon>
        <taxon>Streptomyces violaceusniger group</taxon>
    </lineage>
</organism>
<accession>A0A6G4A753</accession>
<dbReference type="PANTHER" id="PTHR43744:SF12">
    <property type="entry name" value="ABC TRANSPORTER PERMEASE PROTEIN MG189-RELATED"/>
    <property type="match status" value="1"/>
</dbReference>
<dbReference type="Pfam" id="PF00528">
    <property type="entry name" value="BPD_transp_1"/>
    <property type="match status" value="1"/>
</dbReference>
<reference evidence="9" key="1">
    <citation type="submission" date="2020-02" db="EMBL/GenBank/DDBJ databases">
        <title>A new Streptomyces sp. for controlling soil-borne diseases.</title>
        <authorList>
            <person name="Li X."/>
            <person name="Tian Y."/>
            <person name="Gao K."/>
        </authorList>
    </citation>
    <scope>NUCLEOTIDE SEQUENCE [LARGE SCALE GENOMIC DNA]</scope>
    <source>
        <strain evidence="9">0250</strain>
    </source>
</reference>
<proteinExistence type="inferred from homology"/>
<keyword evidence="10" id="KW-1185">Reference proteome</keyword>
<keyword evidence="6 7" id="KW-0472">Membrane</keyword>
<evidence type="ECO:0000256" key="7">
    <source>
        <dbReference type="RuleBase" id="RU363032"/>
    </source>
</evidence>
<evidence type="ECO:0000256" key="2">
    <source>
        <dbReference type="ARBA" id="ARBA00022448"/>
    </source>
</evidence>
<dbReference type="CDD" id="cd06261">
    <property type="entry name" value="TM_PBP2"/>
    <property type="match status" value="1"/>
</dbReference>
<dbReference type="Gene3D" id="1.10.3720.10">
    <property type="entry name" value="MetI-like"/>
    <property type="match status" value="1"/>
</dbReference>
<dbReference type="GO" id="GO:0055085">
    <property type="term" value="P:transmembrane transport"/>
    <property type="evidence" value="ECO:0007669"/>
    <property type="project" value="InterPro"/>
</dbReference>
<dbReference type="InterPro" id="IPR035906">
    <property type="entry name" value="MetI-like_sf"/>
</dbReference>
<evidence type="ECO:0000256" key="5">
    <source>
        <dbReference type="ARBA" id="ARBA00022989"/>
    </source>
</evidence>
<comment type="subcellular location">
    <subcellularLocation>
        <location evidence="1 7">Cell membrane</location>
        <topology evidence="1 7">Multi-pass membrane protein</topology>
    </subcellularLocation>
</comment>
<keyword evidence="3" id="KW-1003">Cell membrane</keyword>
<dbReference type="InterPro" id="IPR000515">
    <property type="entry name" value="MetI-like"/>
</dbReference>
<feature type="transmembrane region" description="Helical" evidence="7">
    <location>
        <begin position="54"/>
        <end position="73"/>
    </location>
</feature>
<protein>
    <submittedName>
        <fullName evidence="9">Carbohydrate ABC transporter permease</fullName>
    </submittedName>
</protein>
<comment type="caution">
    <text evidence="9">The sequence shown here is derived from an EMBL/GenBank/DDBJ whole genome shotgun (WGS) entry which is preliminary data.</text>
</comment>
<evidence type="ECO:0000259" key="8">
    <source>
        <dbReference type="PROSITE" id="PS50928"/>
    </source>
</evidence>
<gene>
    <name evidence="9" type="ORF">G4H13_02115</name>
</gene>
<sequence>MDLEEELQDLAEAGLLGVEEDFNGLRMGPVVTVRRVGHIAPGVSDPGRRRTGLILIYCGLFSPFGTLLLRSFLLGIPREMEEAARVDGAGELRVFLQVVLPNALPGILTVALTTGLSAYNEFLFAVTMIQSDAKMPPSTTFFTFQQGFTQNFTLISAAGFIMIAPMLILFLLLQRKFINGLANSGMGGI</sequence>
<feature type="domain" description="ABC transmembrane type-1" evidence="8">
    <location>
        <begin position="1"/>
        <end position="173"/>
    </location>
</feature>
<dbReference type="GO" id="GO:0005886">
    <property type="term" value="C:plasma membrane"/>
    <property type="evidence" value="ECO:0007669"/>
    <property type="project" value="UniProtKB-SubCell"/>
</dbReference>
<dbReference type="EMBL" id="JAAIKT010000001">
    <property type="protein sequence ID" value="NEW69226.1"/>
    <property type="molecule type" value="Genomic_DNA"/>
</dbReference>
<evidence type="ECO:0000256" key="1">
    <source>
        <dbReference type="ARBA" id="ARBA00004651"/>
    </source>
</evidence>
<keyword evidence="5 7" id="KW-1133">Transmembrane helix</keyword>
<dbReference type="Proteomes" id="UP000476310">
    <property type="component" value="Unassembled WGS sequence"/>
</dbReference>
<evidence type="ECO:0000256" key="6">
    <source>
        <dbReference type="ARBA" id="ARBA00023136"/>
    </source>
</evidence>
<dbReference type="AlphaFoldDB" id="A0A6G4A753"/>
<evidence type="ECO:0000313" key="10">
    <source>
        <dbReference type="Proteomes" id="UP000476310"/>
    </source>
</evidence>
<evidence type="ECO:0000313" key="9">
    <source>
        <dbReference type="EMBL" id="NEW69226.1"/>
    </source>
</evidence>
<evidence type="ECO:0000256" key="4">
    <source>
        <dbReference type="ARBA" id="ARBA00022692"/>
    </source>
</evidence>
<keyword evidence="4 7" id="KW-0812">Transmembrane</keyword>
<dbReference type="PANTHER" id="PTHR43744">
    <property type="entry name" value="ABC TRANSPORTER PERMEASE PROTEIN MG189-RELATED-RELATED"/>
    <property type="match status" value="1"/>
</dbReference>